<feature type="region of interest" description="Disordered" evidence="1">
    <location>
        <begin position="161"/>
        <end position="182"/>
    </location>
</feature>
<accession>A0AAD2JNV9</accession>
<dbReference type="PANTHER" id="PTHR23159">
    <property type="entry name" value="CENTROSOMAL PROTEIN 2"/>
    <property type="match status" value="1"/>
</dbReference>
<feature type="compositionally biased region" description="Basic residues" evidence="1">
    <location>
        <begin position="263"/>
        <end position="272"/>
    </location>
</feature>
<feature type="compositionally biased region" description="Basic and acidic residues" evidence="1">
    <location>
        <begin position="724"/>
        <end position="792"/>
    </location>
</feature>
<proteinExistence type="predicted"/>
<feature type="compositionally biased region" description="Basic and acidic residues" evidence="1">
    <location>
        <begin position="688"/>
        <end position="709"/>
    </location>
</feature>
<feature type="compositionally biased region" description="Basic and acidic residues" evidence="1">
    <location>
        <begin position="19"/>
        <end position="32"/>
    </location>
</feature>
<feature type="region of interest" description="Disordered" evidence="1">
    <location>
        <begin position="1476"/>
        <end position="1507"/>
    </location>
</feature>
<feature type="region of interest" description="Disordered" evidence="1">
    <location>
        <begin position="1"/>
        <end position="79"/>
    </location>
</feature>
<evidence type="ECO:0000256" key="1">
    <source>
        <dbReference type="SAM" id="MobiDB-lite"/>
    </source>
</evidence>
<feature type="region of interest" description="Disordered" evidence="1">
    <location>
        <begin position="931"/>
        <end position="969"/>
    </location>
</feature>
<reference evidence="2" key="1">
    <citation type="submission" date="2023-08" db="EMBL/GenBank/DDBJ databases">
        <authorList>
            <person name="Audoor S."/>
            <person name="Bilcke G."/>
        </authorList>
    </citation>
    <scope>NUCLEOTIDE SEQUENCE</scope>
</reference>
<evidence type="ECO:0000313" key="2">
    <source>
        <dbReference type="EMBL" id="CAJ1966025.1"/>
    </source>
</evidence>
<dbReference type="EMBL" id="CAKOGP040002247">
    <property type="protein sequence ID" value="CAJ1966025.1"/>
    <property type="molecule type" value="Genomic_DNA"/>
</dbReference>
<protein>
    <submittedName>
        <fullName evidence="2">Uncharacterized protein</fullName>
    </submittedName>
</protein>
<feature type="compositionally biased region" description="Low complexity" evidence="1">
    <location>
        <begin position="342"/>
        <end position="361"/>
    </location>
</feature>
<feature type="region of interest" description="Disordered" evidence="1">
    <location>
        <begin position="579"/>
        <end position="599"/>
    </location>
</feature>
<organism evidence="2 3">
    <name type="scientific">Cylindrotheca closterium</name>
    <dbReference type="NCBI Taxonomy" id="2856"/>
    <lineage>
        <taxon>Eukaryota</taxon>
        <taxon>Sar</taxon>
        <taxon>Stramenopiles</taxon>
        <taxon>Ochrophyta</taxon>
        <taxon>Bacillariophyta</taxon>
        <taxon>Bacillariophyceae</taxon>
        <taxon>Bacillariophycidae</taxon>
        <taxon>Bacillariales</taxon>
        <taxon>Bacillariaceae</taxon>
        <taxon>Cylindrotheca</taxon>
    </lineage>
</organism>
<comment type="caution">
    <text evidence="2">The sequence shown here is derived from an EMBL/GenBank/DDBJ whole genome shotgun (WGS) entry which is preliminary data.</text>
</comment>
<feature type="region of interest" description="Disordered" evidence="1">
    <location>
        <begin position="1419"/>
        <end position="1457"/>
    </location>
</feature>
<sequence>MAKFPKFFKKKKKDKKGTKKESEKKPKSILHSDDDDSDLDDSKHDARSVQFDESSNHVTEFTPLSPSNKPKLWQSKNDLQHNREEVLNEKAIERTREKVRQAVQKEMGKFATSKKIDKRVQQVLKGKPKEIMEYLQLQGISITASPAETEEKVRTMVKNKLITDRGARGGRQSFSSTQQLDDKVEAIMGLDRDDILEYLELEEDSPMVSPEWRQDEAKPDLQSLSSDSSSMASFAGEPSTPKSTKADSDEVSQDSPKELTKKTPMKSPKKSPMKSPKQSAMKSPMKSPKADTKLSFSQPLPPMSESPSESSASGEKMWFEESPTKAKPKKTTFDEQPKSPKAPKSSKASKSPKVSPKTPTKATKEVIEQETSLSISPPSASSQKAKPIRGLTRTKSAVVISLEDALNKEGVDDFLKDQILKVMEEKNLGIDSLEEALDEANERYLNLKEKQRKFIAVHEELEALARNQQRKLELMTRELEKPKEGPGLDGEVKEIEALREALDKANDRTSNLKTKDRKLVAVGEELESLCRRQQAQIERAEKEHFDRLKAKDALNESLKEQLKTYKENIQEKDKVIAMLQKDKKGTSTKEDSNDNDEVRDIHDELIENLKSKDELIDSLRDQIREARKTNKEQSSEIQSLERQLRDAKQTAPKATSEKPLSSATPSDESDKENAAGGSGEKTIKMLRQKLEISEQRQTRNEELVEKLEGQLDESDGKLQNMQAKLEKTQEELEEANARIEELKKELPSDEHLDKQEKDCKADLTEARSRIRDLQRKSKKEESEKSKAVESLEKAKTTIEELEGKVKGFEKSKATGQVEKAGATIVSEATPEEKMERLTKQMQDQLEEVEEELVFARGRITALETELNNSKAEGGDMPQALDSNDKKDAEIKALQEDVERLESDLRYTAKDRDRKWNEKDAEIEKLKVELSEAKNGQGKENAACESDGKETKIKNLQEALEKRKEESDASIQALENTVSELQEQIMKQVQSAKEEETPSSSVNKDDQITKLQHQIEDLEQDLRYTVKDRDKKWNEKDQEIERLKEEAAKQARKVPSNTGEEIAELKGKLKKESDRANDLQTELQSLQNALAEKATTVEATREELQENEAMIRSLQREIAEQKVESERQRTAPTANAGDQAALQADLEITKEDLREARKSLKLEMTSNEKTKLELLSMENDLENKEEELALMGKQIELSNLLQEQVDHLKQSLEKNRLTIENQASQIDSLKEEVEMRTAVVSKGDLEEILEVAKLNSELEEVDEALKKEKAAHRKAKKRITKLESKLPDGQSSLELQQQLETLKASMDSKAGVIDSMRQELADKEEHIKSLEHVVRKKRESGNHKKSDMSSSVQEAIRKQLEEEIYDLQRRLRKEQSMNKRSKKKISKLEEELDDQLADWVELEKEMDETKTYLAEIESQVAREEVQRRKTKEKDARERDAKEKMAKRNSRSSGIENQDFNLYLDGLTKKVRDARSQLETAHDRLDNAVSRHRAPTFEAKKNPEAVHSA</sequence>
<gene>
    <name evidence="2" type="ORF">CYCCA115_LOCUS21609</name>
</gene>
<feature type="compositionally biased region" description="Low complexity" evidence="1">
    <location>
        <begin position="273"/>
        <end position="287"/>
    </location>
</feature>
<dbReference type="Proteomes" id="UP001295423">
    <property type="component" value="Unassembled WGS sequence"/>
</dbReference>
<feature type="region of interest" description="Disordered" evidence="1">
    <location>
        <begin position="201"/>
        <end position="391"/>
    </location>
</feature>
<feature type="compositionally biased region" description="Polar residues" evidence="1">
    <location>
        <begin position="51"/>
        <end position="68"/>
    </location>
</feature>
<name>A0AAD2JNV9_9STRA</name>
<feature type="compositionally biased region" description="Basic and acidic residues" evidence="1">
    <location>
        <begin position="1419"/>
        <end position="1444"/>
    </location>
</feature>
<feature type="region of interest" description="Disordered" evidence="1">
    <location>
        <begin position="626"/>
        <end position="792"/>
    </location>
</feature>
<feature type="compositionally biased region" description="Low complexity" evidence="1">
    <location>
        <begin position="372"/>
        <end position="385"/>
    </location>
</feature>
<dbReference type="PANTHER" id="PTHR23159:SF31">
    <property type="entry name" value="CENTROSOME-ASSOCIATED PROTEIN CEP250 ISOFORM X1"/>
    <property type="match status" value="1"/>
</dbReference>
<feature type="compositionally biased region" description="Low complexity" evidence="1">
    <location>
        <begin position="305"/>
        <end position="315"/>
    </location>
</feature>
<feature type="compositionally biased region" description="Basic residues" evidence="1">
    <location>
        <begin position="1"/>
        <end position="18"/>
    </location>
</feature>
<feature type="compositionally biased region" description="Basic and acidic residues" evidence="1">
    <location>
        <begin position="1496"/>
        <end position="1507"/>
    </location>
</feature>
<keyword evidence="3" id="KW-1185">Reference proteome</keyword>
<feature type="compositionally biased region" description="Low complexity" evidence="1">
    <location>
        <begin position="223"/>
        <end position="233"/>
    </location>
</feature>
<evidence type="ECO:0000313" key="3">
    <source>
        <dbReference type="Proteomes" id="UP001295423"/>
    </source>
</evidence>
<feature type="region of interest" description="Disordered" evidence="1">
    <location>
        <begin position="985"/>
        <end position="1007"/>
    </location>
</feature>
<feature type="compositionally biased region" description="Basic and acidic residues" evidence="1">
    <location>
        <begin position="945"/>
        <end position="966"/>
    </location>
</feature>